<accession>S7Q283</accession>
<dbReference type="OMA" id="FITIEFP"/>
<dbReference type="Proteomes" id="UP000030669">
    <property type="component" value="Unassembled WGS sequence"/>
</dbReference>
<keyword evidence="4" id="KW-0833">Ubl conjugation pathway</keyword>
<evidence type="ECO:0000313" key="7">
    <source>
        <dbReference type="EMBL" id="EPQ54131.1"/>
    </source>
</evidence>
<feature type="domain" description="DOC" evidence="6">
    <location>
        <begin position="1"/>
        <end position="160"/>
    </location>
</feature>
<dbReference type="GO" id="GO:0031145">
    <property type="term" value="P:anaphase-promoting complex-dependent catabolic process"/>
    <property type="evidence" value="ECO:0007669"/>
    <property type="project" value="InterPro"/>
</dbReference>
<dbReference type="GO" id="GO:0005680">
    <property type="term" value="C:anaphase-promoting complex"/>
    <property type="evidence" value="ECO:0007669"/>
    <property type="project" value="InterPro"/>
</dbReference>
<dbReference type="GO" id="GO:0051301">
    <property type="term" value="P:cell division"/>
    <property type="evidence" value="ECO:0007669"/>
    <property type="project" value="UniProtKB-KW"/>
</dbReference>
<dbReference type="PIRSF" id="PIRSF028841">
    <property type="entry name" value="APC10_sub"/>
    <property type="match status" value="1"/>
</dbReference>
<comment type="similarity">
    <text evidence="1">Belongs to the APC10 family.</text>
</comment>
<evidence type="ECO:0000256" key="3">
    <source>
        <dbReference type="ARBA" id="ARBA00022776"/>
    </source>
</evidence>
<keyword evidence="8" id="KW-1185">Reference proteome</keyword>
<evidence type="ECO:0000256" key="1">
    <source>
        <dbReference type="ARBA" id="ARBA00006762"/>
    </source>
</evidence>
<dbReference type="HOGENOM" id="CLU_039415_3_1_1"/>
<proteinExistence type="inferred from homology"/>
<dbReference type="GO" id="GO:0070979">
    <property type="term" value="P:protein K11-linked ubiquitination"/>
    <property type="evidence" value="ECO:0007669"/>
    <property type="project" value="TreeGrafter"/>
</dbReference>
<dbReference type="CDD" id="cd08366">
    <property type="entry name" value="APC10"/>
    <property type="match status" value="1"/>
</dbReference>
<evidence type="ECO:0000313" key="8">
    <source>
        <dbReference type="Proteomes" id="UP000030669"/>
    </source>
</evidence>
<dbReference type="PANTHER" id="PTHR12936:SF0">
    <property type="entry name" value="ANAPHASE-PROMOTING COMPLEX SUBUNIT 10"/>
    <property type="match status" value="1"/>
</dbReference>
<gene>
    <name evidence="7" type="ORF">GLOTRDRAFT_106651</name>
</gene>
<dbReference type="STRING" id="670483.S7Q283"/>
<evidence type="ECO:0000259" key="6">
    <source>
        <dbReference type="PROSITE" id="PS51284"/>
    </source>
</evidence>
<keyword evidence="3" id="KW-0498">Mitosis</keyword>
<keyword evidence="2" id="KW-0132">Cell division</keyword>
<sequence length="160" mass="17845">MESAGRSIPKLPWPDIGHLGSWAVSSYKFGFGPECLQDGDPDTFWHSDGSQPHYITITFPYRVDIQKLSIHLSFPLDDSYTPATLCVRAGTGMNDLQDIRIITLDKPDGWITFDVTTEPNEDGDGFKPVPAYLLQIIVFANHMNGKDTHIRGLRVLAPTE</sequence>
<dbReference type="PANTHER" id="PTHR12936">
    <property type="entry name" value="ANAPHASE-PROMOTING COMPLEX 10"/>
    <property type="match status" value="1"/>
</dbReference>
<dbReference type="InterPro" id="IPR016901">
    <property type="entry name" value="APC10/Doc1"/>
</dbReference>
<dbReference type="Pfam" id="PF03256">
    <property type="entry name" value="ANAPC10"/>
    <property type="match status" value="1"/>
</dbReference>
<dbReference type="InterPro" id="IPR004939">
    <property type="entry name" value="APC_su10/DOC_dom"/>
</dbReference>
<dbReference type="eggNOG" id="KOG3437">
    <property type="taxonomic scope" value="Eukaryota"/>
</dbReference>
<dbReference type="EMBL" id="KB469304">
    <property type="protein sequence ID" value="EPQ54131.1"/>
    <property type="molecule type" value="Genomic_DNA"/>
</dbReference>
<dbReference type="SUPFAM" id="SSF49785">
    <property type="entry name" value="Galactose-binding domain-like"/>
    <property type="match status" value="1"/>
</dbReference>
<dbReference type="OrthoDB" id="24948at2759"/>
<dbReference type="Gene3D" id="2.60.120.260">
    <property type="entry name" value="Galactose-binding domain-like"/>
    <property type="match status" value="1"/>
</dbReference>
<organism evidence="7 8">
    <name type="scientific">Gloeophyllum trabeum (strain ATCC 11539 / FP-39264 / Madison 617)</name>
    <name type="common">Brown rot fungus</name>
    <dbReference type="NCBI Taxonomy" id="670483"/>
    <lineage>
        <taxon>Eukaryota</taxon>
        <taxon>Fungi</taxon>
        <taxon>Dikarya</taxon>
        <taxon>Basidiomycota</taxon>
        <taxon>Agaricomycotina</taxon>
        <taxon>Agaricomycetes</taxon>
        <taxon>Gloeophyllales</taxon>
        <taxon>Gloeophyllaceae</taxon>
        <taxon>Gloeophyllum</taxon>
    </lineage>
</organism>
<dbReference type="AlphaFoldDB" id="S7Q283"/>
<dbReference type="PROSITE" id="PS51284">
    <property type="entry name" value="DOC"/>
    <property type="match status" value="1"/>
</dbReference>
<dbReference type="RefSeq" id="XP_007867462.1">
    <property type="nucleotide sequence ID" value="XM_007869271.1"/>
</dbReference>
<reference evidence="7 8" key="1">
    <citation type="journal article" date="2012" name="Science">
        <title>The Paleozoic origin of enzymatic lignin decomposition reconstructed from 31 fungal genomes.</title>
        <authorList>
            <person name="Floudas D."/>
            <person name="Binder M."/>
            <person name="Riley R."/>
            <person name="Barry K."/>
            <person name="Blanchette R.A."/>
            <person name="Henrissat B."/>
            <person name="Martinez A.T."/>
            <person name="Otillar R."/>
            <person name="Spatafora J.W."/>
            <person name="Yadav J.S."/>
            <person name="Aerts A."/>
            <person name="Benoit I."/>
            <person name="Boyd A."/>
            <person name="Carlson A."/>
            <person name="Copeland A."/>
            <person name="Coutinho P.M."/>
            <person name="de Vries R.P."/>
            <person name="Ferreira P."/>
            <person name="Findley K."/>
            <person name="Foster B."/>
            <person name="Gaskell J."/>
            <person name="Glotzer D."/>
            <person name="Gorecki P."/>
            <person name="Heitman J."/>
            <person name="Hesse C."/>
            <person name="Hori C."/>
            <person name="Igarashi K."/>
            <person name="Jurgens J.A."/>
            <person name="Kallen N."/>
            <person name="Kersten P."/>
            <person name="Kohler A."/>
            <person name="Kuees U."/>
            <person name="Kumar T.K.A."/>
            <person name="Kuo A."/>
            <person name="LaButti K."/>
            <person name="Larrondo L.F."/>
            <person name="Lindquist E."/>
            <person name="Ling A."/>
            <person name="Lombard V."/>
            <person name="Lucas S."/>
            <person name="Lundell T."/>
            <person name="Martin R."/>
            <person name="McLaughlin D.J."/>
            <person name="Morgenstern I."/>
            <person name="Morin E."/>
            <person name="Murat C."/>
            <person name="Nagy L.G."/>
            <person name="Nolan M."/>
            <person name="Ohm R.A."/>
            <person name="Patyshakuliyeva A."/>
            <person name="Rokas A."/>
            <person name="Ruiz-Duenas F.J."/>
            <person name="Sabat G."/>
            <person name="Salamov A."/>
            <person name="Samejima M."/>
            <person name="Schmutz J."/>
            <person name="Slot J.C."/>
            <person name="St John F."/>
            <person name="Stenlid J."/>
            <person name="Sun H."/>
            <person name="Sun S."/>
            <person name="Syed K."/>
            <person name="Tsang A."/>
            <person name="Wiebenga A."/>
            <person name="Young D."/>
            <person name="Pisabarro A."/>
            <person name="Eastwood D.C."/>
            <person name="Martin F."/>
            <person name="Cullen D."/>
            <person name="Grigoriev I.V."/>
            <person name="Hibbett D.S."/>
        </authorList>
    </citation>
    <scope>NUCLEOTIDE SEQUENCE [LARGE SCALE GENOMIC DNA]</scope>
    <source>
        <strain evidence="7 8">ATCC 11539</strain>
    </source>
</reference>
<dbReference type="GeneID" id="19298795"/>
<dbReference type="SMART" id="SM01337">
    <property type="entry name" value="APC10"/>
    <property type="match status" value="1"/>
</dbReference>
<evidence type="ECO:0000256" key="4">
    <source>
        <dbReference type="ARBA" id="ARBA00022786"/>
    </source>
</evidence>
<evidence type="ECO:0000256" key="5">
    <source>
        <dbReference type="ARBA" id="ARBA00023306"/>
    </source>
</evidence>
<name>S7Q283_GLOTA</name>
<keyword evidence="5" id="KW-0131">Cell cycle</keyword>
<dbReference type="InterPro" id="IPR008979">
    <property type="entry name" value="Galactose-bd-like_sf"/>
</dbReference>
<evidence type="ECO:0000256" key="2">
    <source>
        <dbReference type="ARBA" id="ARBA00022618"/>
    </source>
</evidence>
<dbReference type="KEGG" id="gtr:GLOTRDRAFT_106651"/>
<protein>
    <submittedName>
        <fullName evidence="7">Galactose-binding like protein</fullName>
    </submittedName>
</protein>